<dbReference type="EMBL" id="JBAKAP010000027">
    <property type="protein sequence ID" value="MEL0618548.1"/>
    <property type="molecule type" value="Genomic_DNA"/>
</dbReference>
<keyword evidence="1" id="KW-0472">Membrane</keyword>
<keyword evidence="4" id="KW-1185">Reference proteome</keyword>
<name>A0ABU9GK94_COBMA</name>
<dbReference type="Proteomes" id="UP001378242">
    <property type="component" value="Unassembled WGS sequence"/>
</dbReference>
<dbReference type="RefSeq" id="WP_341542912.1">
    <property type="nucleotide sequence ID" value="NZ_JBAKAP010000027.1"/>
</dbReference>
<evidence type="ECO:0000256" key="1">
    <source>
        <dbReference type="SAM" id="Phobius"/>
    </source>
</evidence>
<comment type="caution">
    <text evidence="3">The sequence shown here is derived from an EMBL/GenBank/DDBJ whole genome shotgun (WGS) entry which is preliminary data.</text>
</comment>
<keyword evidence="1" id="KW-0812">Transmembrane</keyword>
<gene>
    <name evidence="3" type="ORF">V6243_17100</name>
</gene>
<evidence type="ECO:0000313" key="4">
    <source>
        <dbReference type="Proteomes" id="UP001378242"/>
    </source>
</evidence>
<protein>
    <recommendedName>
        <fullName evidence="2">DUF6708 domain-containing protein</fullName>
    </recommendedName>
</protein>
<evidence type="ECO:0000313" key="3">
    <source>
        <dbReference type="EMBL" id="MEL0618548.1"/>
    </source>
</evidence>
<keyword evidence="1" id="KW-1133">Transmembrane helix</keyword>
<organism evidence="3 4">
    <name type="scientific">Cobetia marina</name>
    <name type="common">Deleya marina</name>
    <dbReference type="NCBI Taxonomy" id="28258"/>
    <lineage>
        <taxon>Bacteria</taxon>
        <taxon>Pseudomonadati</taxon>
        <taxon>Pseudomonadota</taxon>
        <taxon>Gammaproteobacteria</taxon>
        <taxon>Oceanospirillales</taxon>
        <taxon>Halomonadaceae</taxon>
        <taxon>Cobetia</taxon>
    </lineage>
</organism>
<feature type="transmembrane region" description="Helical" evidence="1">
    <location>
        <begin position="86"/>
        <end position="106"/>
    </location>
</feature>
<feature type="domain" description="DUF6708" evidence="2">
    <location>
        <begin position="105"/>
        <end position="287"/>
    </location>
</feature>
<sequence>MNIEKYLRVTGLTKTGNYPDIIIPAKKEECISISPQTIFYINDDYILLGDAGFRERGMLLGLSILLMPVVIAMCSFFGYYMFSVKAYIAFAFVVLFILFLSHPYILGAWIEITRVPVSPVVFNRRTGKVYFFSDKDHQPKQRPWTDCLYAVAYKGRSITACQYELRGFLMDGHRVEDSFSFGDTVLEMKEAPKNEVFYLFYYIQAFMEYDNEFEQPPKLMSWRPSLAESARHTIPRLITDNSAINFLSTVFYRTMCVFFSWQILGHYFICRYGKVPQWSQEIIDECGEDIVLK</sequence>
<accession>A0ABU9GK94</accession>
<proteinExistence type="predicted"/>
<dbReference type="InterPro" id="IPR046554">
    <property type="entry name" value="DUF6708"/>
</dbReference>
<reference evidence="3 4" key="1">
    <citation type="submission" date="2024-02" db="EMBL/GenBank/DDBJ databases">
        <title>Bacteria isolated from the canopy kelp, Nereocystis luetkeana.</title>
        <authorList>
            <person name="Pfister C.A."/>
            <person name="Younker I.T."/>
            <person name="Light S.H."/>
        </authorList>
    </citation>
    <scope>NUCLEOTIDE SEQUENCE [LARGE SCALE GENOMIC DNA]</scope>
    <source>
        <strain evidence="3 4">TI.5.07</strain>
    </source>
</reference>
<feature type="transmembrane region" description="Helical" evidence="1">
    <location>
        <begin position="59"/>
        <end position="80"/>
    </location>
</feature>
<evidence type="ECO:0000259" key="2">
    <source>
        <dbReference type="Pfam" id="PF20455"/>
    </source>
</evidence>
<dbReference type="Pfam" id="PF20455">
    <property type="entry name" value="DUF6708"/>
    <property type="match status" value="1"/>
</dbReference>